<evidence type="ECO:0000313" key="11">
    <source>
        <dbReference type="Proteomes" id="UP000334990"/>
    </source>
</evidence>
<evidence type="ECO:0000256" key="7">
    <source>
        <dbReference type="ARBA" id="ARBA00023306"/>
    </source>
</evidence>
<evidence type="ECO:0000256" key="8">
    <source>
        <dbReference type="ARBA" id="ARBA00031737"/>
    </source>
</evidence>
<evidence type="ECO:0000256" key="2">
    <source>
        <dbReference type="ARBA" id="ARBA00009008"/>
    </source>
</evidence>
<dbReference type="PANTHER" id="PTHR35794">
    <property type="entry name" value="CELL DIVISION PROTEIN DIVIVA"/>
    <property type="match status" value="1"/>
</dbReference>
<evidence type="ECO:0000256" key="9">
    <source>
        <dbReference type="SAM" id="Coils"/>
    </source>
</evidence>
<evidence type="ECO:0000256" key="3">
    <source>
        <dbReference type="ARBA" id="ARBA00018787"/>
    </source>
</evidence>
<comment type="caution">
    <text evidence="10">The sequence shown here is derived from an EMBL/GenBank/DDBJ whole genome shotgun (WGS) entry which is preliminary data.</text>
</comment>
<dbReference type="Proteomes" id="UP000334990">
    <property type="component" value="Unassembled WGS sequence"/>
</dbReference>
<dbReference type="GO" id="GO:0005737">
    <property type="term" value="C:cytoplasm"/>
    <property type="evidence" value="ECO:0007669"/>
    <property type="project" value="UniProtKB-SubCell"/>
</dbReference>
<dbReference type="Gene3D" id="6.10.250.660">
    <property type="match status" value="1"/>
</dbReference>
<dbReference type="RefSeq" id="WP_155337532.1">
    <property type="nucleotide sequence ID" value="NZ_BAAABN010000032.1"/>
</dbReference>
<dbReference type="GO" id="GO:0051301">
    <property type="term" value="P:cell division"/>
    <property type="evidence" value="ECO:0007669"/>
    <property type="project" value="UniProtKB-KW"/>
</dbReference>
<keyword evidence="11" id="KW-1185">Reference proteome</keyword>
<evidence type="ECO:0000256" key="4">
    <source>
        <dbReference type="ARBA" id="ARBA00022490"/>
    </source>
</evidence>
<comment type="subcellular location">
    <subcellularLocation>
        <location evidence="1">Cytoplasm</location>
    </subcellularLocation>
</comment>
<keyword evidence="6 9" id="KW-0175">Coiled coil</keyword>
<reference evidence="10 11" key="1">
    <citation type="submission" date="2019-10" db="EMBL/GenBank/DDBJ databases">
        <title>Whole genome shotgun sequence of Acrocarpospora corrugata NBRC 13972.</title>
        <authorList>
            <person name="Ichikawa N."/>
            <person name="Kimura A."/>
            <person name="Kitahashi Y."/>
            <person name="Komaki H."/>
            <person name="Oguchi A."/>
        </authorList>
    </citation>
    <scope>NUCLEOTIDE SEQUENCE [LARGE SCALE GENOMIC DNA]</scope>
    <source>
        <strain evidence="10 11">NBRC 13972</strain>
    </source>
</reference>
<keyword evidence="7" id="KW-0131">Cell cycle</keyword>
<proteinExistence type="inferred from homology"/>
<evidence type="ECO:0000256" key="6">
    <source>
        <dbReference type="ARBA" id="ARBA00023054"/>
    </source>
</evidence>
<sequence>MSEGHDRVLTAEDVRNQVFSTGRLREGYDLTEVDVFLSRVETSLSILHREFNQLKARCGLCSTAFAPGWQGATQVISMAQQQAEAIVAEAEAHARELDRELRERLRQAAEILTESHQEHVRELEERRHHADRRRADIQGHLSWIHNLIAEPARES</sequence>
<comment type="similarity">
    <text evidence="2">Belongs to the DivIVA family.</text>
</comment>
<dbReference type="EMBL" id="BLAD01000049">
    <property type="protein sequence ID" value="GES01235.1"/>
    <property type="molecule type" value="Genomic_DNA"/>
</dbReference>
<keyword evidence="4" id="KW-0963">Cytoplasm</keyword>
<protein>
    <recommendedName>
        <fullName evidence="3">Cell wall synthesis protein Wag31</fullName>
    </recommendedName>
    <alternativeName>
        <fullName evidence="8">Antigen 84</fullName>
    </alternativeName>
</protein>
<dbReference type="InterPro" id="IPR019933">
    <property type="entry name" value="DivIVA_domain"/>
</dbReference>
<dbReference type="PANTHER" id="PTHR35794:SF2">
    <property type="entry name" value="CELL DIVISION PROTEIN DIVIVA"/>
    <property type="match status" value="1"/>
</dbReference>
<gene>
    <name evidence="10" type="ORF">Acor_32990</name>
</gene>
<dbReference type="NCBIfam" id="TIGR03544">
    <property type="entry name" value="DivI1A_domain"/>
    <property type="match status" value="1"/>
</dbReference>
<evidence type="ECO:0000256" key="5">
    <source>
        <dbReference type="ARBA" id="ARBA00022618"/>
    </source>
</evidence>
<organism evidence="10 11">
    <name type="scientific">Acrocarpospora corrugata</name>
    <dbReference type="NCBI Taxonomy" id="35763"/>
    <lineage>
        <taxon>Bacteria</taxon>
        <taxon>Bacillati</taxon>
        <taxon>Actinomycetota</taxon>
        <taxon>Actinomycetes</taxon>
        <taxon>Streptosporangiales</taxon>
        <taxon>Streptosporangiaceae</taxon>
        <taxon>Acrocarpospora</taxon>
    </lineage>
</organism>
<evidence type="ECO:0000313" key="10">
    <source>
        <dbReference type="EMBL" id="GES01235.1"/>
    </source>
</evidence>
<dbReference type="OrthoDB" id="9815492at2"/>
<feature type="coiled-coil region" evidence="9">
    <location>
        <begin position="80"/>
        <end position="126"/>
    </location>
</feature>
<accession>A0A5M3VWP0</accession>
<dbReference type="InterPro" id="IPR007793">
    <property type="entry name" value="DivIVA_fam"/>
</dbReference>
<keyword evidence="5" id="KW-0132">Cell division</keyword>
<evidence type="ECO:0000256" key="1">
    <source>
        <dbReference type="ARBA" id="ARBA00004496"/>
    </source>
</evidence>
<dbReference type="AlphaFoldDB" id="A0A5M3VWP0"/>
<name>A0A5M3VWP0_9ACTN</name>